<dbReference type="InterPro" id="IPR012349">
    <property type="entry name" value="Split_barrel_FMN-bd"/>
</dbReference>
<organism evidence="2 3">
    <name type="scientific">Sagittula marina</name>
    <dbReference type="NCBI Taxonomy" id="943940"/>
    <lineage>
        <taxon>Bacteria</taxon>
        <taxon>Pseudomonadati</taxon>
        <taxon>Pseudomonadota</taxon>
        <taxon>Alphaproteobacteria</taxon>
        <taxon>Rhodobacterales</taxon>
        <taxon>Roseobacteraceae</taxon>
        <taxon>Sagittula</taxon>
    </lineage>
</organism>
<dbReference type="Gene3D" id="2.30.110.10">
    <property type="entry name" value="Electron Transport, Fmn-binding Protein, Chain A"/>
    <property type="match status" value="1"/>
</dbReference>
<dbReference type="AlphaFoldDB" id="A0A7W6GTR3"/>
<dbReference type="SUPFAM" id="SSF50475">
    <property type="entry name" value="FMN-binding split barrel"/>
    <property type="match status" value="1"/>
</dbReference>
<dbReference type="RefSeq" id="WP_183968462.1">
    <property type="nucleotide sequence ID" value="NZ_BAABBZ010000011.1"/>
</dbReference>
<sequence length="186" mass="20926">MDTFKEFDSPLHAGEREMASRYPNPVYQWGDDNIGQMIRTRISLSIGQYLARLPFFFIATSSPEGFCDASFRGREYGAAGPQPLVWVPDPQTVIFPDFQGNGLYQSLGNILGNPQIGMLFMDFERQSRMRINGRAEVQDADDAVREKWPSAQAFVKVTIQQAYGNCQARIPRLVVDQSSVDPLSHS</sequence>
<feature type="domain" description="Pyridoxamine 5'-phosphate oxidase N-terminal" evidence="1">
    <location>
        <begin position="49"/>
        <end position="160"/>
    </location>
</feature>
<keyword evidence="3" id="KW-1185">Reference proteome</keyword>
<comment type="caution">
    <text evidence="2">The sequence shown here is derived from an EMBL/GenBank/DDBJ whole genome shotgun (WGS) entry which is preliminary data.</text>
</comment>
<dbReference type="PANTHER" id="PTHR42815:SF2">
    <property type="entry name" value="FAD-BINDING, PUTATIVE (AFU_ORTHOLOGUE AFUA_6G07600)-RELATED"/>
    <property type="match status" value="1"/>
</dbReference>
<dbReference type="EMBL" id="JACIEJ010000010">
    <property type="protein sequence ID" value="MBB3987380.1"/>
    <property type="molecule type" value="Genomic_DNA"/>
</dbReference>
<dbReference type="Proteomes" id="UP000541426">
    <property type="component" value="Unassembled WGS sequence"/>
</dbReference>
<gene>
    <name evidence="2" type="ORF">GGQ68_003727</name>
</gene>
<dbReference type="Pfam" id="PF01243">
    <property type="entry name" value="PNPOx_N"/>
    <property type="match status" value="1"/>
</dbReference>
<reference evidence="2 3" key="1">
    <citation type="submission" date="2020-08" db="EMBL/GenBank/DDBJ databases">
        <title>Genomic Encyclopedia of Type Strains, Phase IV (KMG-IV): sequencing the most valuable type-strain genomes for metagenomic binning, comparative biology and taxonomic classification.</title>
        <authorList>
            <person name="Goeker M."/>
        </authorList>
    </citation>
    <scope>NUCLEOTIDE SEQUENCE [LARGE SCALE GENOMIC DNA]</scope>
    <source>
        <strain evidence="2 3">DSM 102235</strain>
    </source>
</reference>
<evidence type="ECO:0000313" key="2">
    <source>
        <dbReference type="EMBL" id="MBB3987380.1"/>
    </source>
</evidence>
<protein>
    <recommendedName>
        <fullName evidence="1">Pyridoxamine 5'-phosphate oxidase N-terminal domain-containing protein</fullName>
    </recommendedName>
</protein>
<dbReference type="PANTHER" id="PTHR42815">
    <property type="entry name" value="FAD-BINDING, PUTATIVE (AFU_ORTHOLOGUE AFUA_6G07600)-RELATED"/>
    <property type="match status" value="1"/>
</dbReference>
<evidence type="ECO:0000259" key="1">
    <source>
        <dbReference type="Pfam" id="PF01243"/>
    </source>
</evidence>
<dbReference type="InterPro" id="IPR011576">
    <property type="entry name" value="Pyridox_Oxase_N"/>
</dbReference>
<proteinExistence type="predicted"/>
<name>A0A7W6GTR3_9RHOB</name>
<accession>A0A7W6GTR3</accession>
<evidence type="ECO:0000313" key="3">
    <source>
        <dbReference type="Proteomes" id="UP000541426"/>
    </source>
</evidence>